<keyword evidence="3" id="KW-0238">DNA-binding</keyword>
<dbReference type="GO" id="GO:0045892">
    <property type="term" value="P:negative regulation of DNA-templated transcription"/>
    <property type="evidence" value="ECO:0007669"/>
    <property type="project" value="InterPro"/>
</dbReference>
<evidence type="ECO:0000313" key="6">
    <source>
        <dbReference type="Proteomes" id="UP001256711"/>
    </source>
</evidence>
<dbReference type="NCBIfam" id="TIGR02698">
    <property type="entry name" value="CopY_TcrY"/>
    <property type="match status" value="1"/>
</dbReference>
<reference evidence="5" key="1">
    <citation type="submission" date="2023-03" db="EMBL/GenBank/DDBJ databases">
        <authorList>
            <person name="Shen W."/>
            <person name="Cai J."/>
        </authorList>
    </citation>
    <scope>NUCLEOTIDE SEQUENCE</scope>
    <source>
        <strain evidence="5">B226-2</strain>
    </source>
</reference>
<dbReference type="InterPro" id="IPR014071">
    <property type="entry name" value="Cu_transp_CopY/TcrY"/>
</dbReference>
<dbReference type="Proteomes" id="UP001256711">
    <property type="component" value="Unassembled WGS sequence"/>
</dbReference>
<keyword evidence="4" id="KW-0804">Transcription</keyword>
<evidence type="ECO:0000256" key="4">
    <source>
        <dbReference type="ARBA" id="ARBA00023163"/>
    </source>
</evidence>
<evidence type="ECO:0000256" key="2">
    <source>
        <dbReference type="ARBA" id="ARBA00023015"/>
    </source>
</evidence>
<dbReference type="EMBL" id="JARQBJ010000002">
    <property type="protein sequence ID" value="MDT2809929.1"/>
    <property type="molecule type" value="Genomic_DNA"/>
</dbReference>
<dbReference type="RefSeq" id="WP_161998564.1">
    <property type="nucleotide sequence ID" value="NZ_CAJJLU010000006.1"/>
</dbReference>
<gene>
    <name evidence="5" type="ORF">P7H43_05495</name>
</gene>
<sequence>MEATRIQQTVSPQIKISDSEWEVMRVLWTLGSADAQEITSLLGERMDWKLATVKTLLGRLVKKAAVTTETAGKKFRYFPAVSEEETIQSATENLFSHVCAKKMGATIADLVAESTLTQADLELIKEALTAKVPVAKIACNCIPGQCECSEHQKTTK</sequence>
<dbReference type="InterPro" id="IPR005650">
    <property type="entry name" value="BlaI_family"/>
</dbReference>
<organism evidence="5 6">
    <name type="scientific">Enterococcus asini</name>
    <dbReference type="NCBI Taxonomy" id="57732"/>
    <lineage>
        <taxon>Bacteria</taxon>
        <taxon>Bacillati</taxon>
        <taxon>Bacillota</taxon>
        <taxon>Bacilli</taxon>
        <taxon>Lactobacillales</taxon>
        <taxon>Enterococcaceae</taxon>
        <taxon>Enterococcus</taxon>
    </lineage>
</organism>
<dbReference type="GO" id="GO:0003677">
    <property type="term" value="F:DNA binding"/>
    <property type="evidence" value="ECO:0007669"/>
    <property type="project" value="UniProtKB-KW"/>
</dbReference>
<proteinExistence type="inferred from homology"/>
<dbReference type="SUPFAM" id="SSF46785">
    <property type="entry name" value="Winged helix' DNA-binding domain"/>
    <property type="match status" value="1"/>
</dbReference>
<evidence type="ECO:0000256" key="3">
    <source>
        <dbReference type="ARBA" id="ARBA00023125"/>
    </source>
</evidence>
<protein>
    <submittedName>
        <fullName evidence="5">CopY/TcrY family copper transport repressor</fullName>
    </submittedName>
</protein>
<comment type="similarity">
    <text evidence="1">Belongs to the BlaI transcriptional regulatory family.</text>
</comment>
<comment type="caution">
    <text evidence="5">The sequence shown here is derived from an EMBL/GenBank/DDBJ whole genome shotgun (WGS) entry which is preliminary data.</text>
</comment>
<dbReference type="InterPro" id="IPR036388">
    <property type="entry name" value="WH-like_DNA-bd_sf"/>
</dbReference>
<dbReference type="AlphaFoldDB" id="A0AAW8TY34"/>
<dbReference type="InterPro" id="IPR036390">
    <property type="entry name" value="WH_DNA-bd_sf"/>
</dbReference>
<keyword evidence="2" id="KW-0805">Transcription regulation</keyword>
<evidence type="ECO:0000313" key="5">
    <source>
        <dbReference type="EMBL" id="MDT2809929.1"/>
    </source>
</evidence>
<accession>A0AAW8TY34</accession>
<name>A0AAW8TY34_9ENTE</name>
<dbReference type="Pfam" id="PF03965">
    <property type="entry name" value="Penicillinase_R"/>
    <property type="match status" value="1"/>
</dbReference>
<dbReference type="Gene3D" id="1.10.10.10">
    <property type="entry name" value="Winged helix-like DNA-binding domain superfamily/Winged helix DNA-binding domain"/>
    <property type="match status" value="1"/>
</dbReference>
<evidence type="ECO:0000256" key="1">
    <source>
        <dbReference type="ARBA" id="ARBA00011046"/>
    </source>
</evidence>